<reference evidence="2" key="1">
    <citation type="submission" date="2017-03" db="EMBL/GenBank/DDBJ databases">
        <title>Phytopthora megakarya and P. palmivora, two closely related causual agents of cacao black pod achieved similar genome size and gene model numbers by different mechanisms.</title>
        <authorList>
            <person name="Ali S."/>
            <person name="Shao J."/>
            <person name="Larry D.J."/>
            <person name="Kronmiller B."/>
            <person name="Shen D."/>
            <person name="Strem M.D."/>
            <person name="Melnick R.L."/>
            <person name="Guiltinan M.J."/>
            <person name="Tyler B.M."/>
            <person name="Meinhardt L.W."/>
            <person name="Bailey B.A."/>
        </authorList>
    </citation>
    <scope>NUCLEOTIDE SEQUENCE [LARGE SCALE GENOMIC DNA]</scope>
    <source>
        <strain evidence="2">zdho120</strain>
    </source>
</reference>
<protein>
    <submittedName>
        <fullName evidence="1">Uncharacterized protein</fullName>
    </submittedName>
</protein>
<dbReference type="EMBL" id="NBNE01008072">
    <property type="protein sequence ID" value="OWY99898.1"/>
    <property type="molecule type" value="Genomic_DNA"/>
</dbReference>
<proteinExistence type="predicted"/>
<gene>
    <name evidence="1" type="ORF">PHMEG_00029025</name>
</gene>
<dbReference type="AlphaFoldDB" id="A0A225V4J3"/>
<evidence type="ECO:0000313" key="2">
    <source>
        <dbReference type="Proteomes" id="UP000198211"/>
    </source>
</evidence>
<organism evidence="1 2">
    <name type="scientific">Phytophthora megakarya</name>
    <dbReference type="NCBI Taxonomy" id="4795"/>
    <lineage>
        <taxon>Eukaryota</taxon>
        <taxon>Sar</taxon>
        <taxon>Stramenopiles</taxon>
        <taxon>Oomycota</taxon>
        <taxon>Peronosporomycetes</taxon>
        <taxon>Peronosporales</taxon>
        <taxon>Peronosporaceae</taxon>
        <taxon>Phytophthora</taxon>
    </lineage>
</organism>
<sequence>MFGIEVNASNTVEDAPINLRGLSSARRGKNCCSYPGCSRWVLSKALCRTHGGGTIRLLYILQMKSLCGVHDATSAPRCSYSGWFKWVISKGLCFENGGGSRWSYLVCLNPPHSRVFLPCP</sequence>
<name>A0A225V4J3_9STRA</name>
<dbReference type="Proteomes" id="UP000198211">
    <property type="component" value="Unassembled WGS sequence"/>
</dbReference>
<evidence type="ECO:0000313" key="1">
    <source>
        <dbReference type="EMBL" id="OWY99898.1"/>
    </source>
</evidence>
<comment type="caution">
    <text evidence="1">The sequence shown here is derived from an EMBL/GenBank/DDBJ whole genome shotgun (WGS) entry which is preliminary data.</text>
</comment>
<accession>A0A225V4J3</accession>
<keyword evidence="2" id="KW-1185">Reference proteome</keyword>